<dbReference type="Proteomes" id="UP000451233">
    <property type="component" value="Unassembled WGS sequence"/>
</dbReference>
<dbReference type="EMBL" id="WVHS01000001">
    <property type="protein sequence ID" value="MXV14493.1"/>
    <property type="molecule type" value="Genomic_DNA"/>
</dbReference>
<gene>
    <name evidence="1" type="ORF">GS398_04220</name>
</gene>
<keyword evidence="2" id="KW-1185">Reference proteome</keyword>
<dbReference type="RefSeq" id="WP_160905464.1">
    <property type="nucleotide sequence ID" value="NZ_WVHS01000001.1"/>
</dbReference>
<evidence type="ECO:0000313" key="2">
    <source>
        <dbReference type="Proteomes" id="UP000451233"/>
    </source>
</evidence>
<reference evidence="1 2" key="1">
    <citation type="submission" date="2019-11" db="EMBL/GenBank/DDBJ databases">
        <title>Pedobacter sp. HMF7056 Genome sequencing and assembly.</title>
        <authorList>
            <person name="Kang H."/>
            <person name="Kim H."/>
            <person name="Joh K."/>
        </authorList>
    </citation>
    <scope>NUCLEOTIDE SEQUENCE [LARGE SCALE GENOMIC DNA]</scope>
    <source>
        <strain evidence="1 2">HMF7056</strain>
    </source>
</reference>
<name>A0A7K1XTZ5_9SPHI</name>
<sequence>MNLLKSSLTVVLVLLIHPDLHAQKLPGEQKDGLYAPTNVKADGKAIEWGNTFQAFNRATQIFYTMANDDENLYLVIQADQEPTIAKILSGGITLSIKSRVNDKKTPPLTLMYPIISYLDKYTITTPLREITNVEKMMTKVNERLPLVAKQIRISGFSEITDPDISIYNELGIKAVSQVDARRAYTYELQLPVKYFRHLVDGKGAFDYNVTLNGVVDPPGTVVVGGRPAGSPPITGSDGVPVFDMFSPTDFTATYILVKK</sequence>
<accession>A0A7K1XTZ5</accession>
<organism evidence="1 2">
    <name type="scientific">Hufsiella ginkgonis</name>
    <dbReference type="NCBI Taxonomy" id="2695274"/>
    <lineage>
        <taxon>Bacteria</taxon>
        <taxon>Pseudomonadati</taxon>
        <taxon>Bacteroidota</taxon>
        <taxon>Sphingobacteriia</taxon>
        <taxon>Sphingobacteriales</taxon>
        <taxon>Sphingobacteriaceae</taxon>
        <taxon>Hufsiella</taxon>
    </lineage>
</organism>
<evidence type="ECO:0000313" key="1">
    <source>
        <dbReference type="EMBL" id="MXV14493.1"/>
    </source>
</evidence>
<protein>
    <submittedName>
        <fullName evidence="1">Uncharacterized protein</fullName>
    </submittedName>
</protein>
<dbReference type="AlphaFoldDB" id="A0A7K1XTZ5"/>
<comment type="caution">
    <text evidence="1">The sequence shown here is derived from an EMBL/GenBank/DDBJ whole genome shotgun (WGS) entry which is preliminary data.</text>
</comment>
<proteinExistence type="predicted"/>